<dbReference type="EMBL" id="JAINUG010000011">
    <property type="protein sequence ID" value="KAJ8414813.1"/>
    <property type="molecule type" value="Genomic_DNA"/>
</dbReference>
<evidence type="ECO:0000259" key="1">
    <source>
        <dbReference type="PROSITE" id="PS50918"/>
    </source>
</evidence>
<protein>
    <recommendedName>
        <fullName evidence="1">WWE domain-containing protein</fullName>
    </recommendedName>
</protein>
<gene>
    <name evidence="2" type="ORF">AAFF_G00023360</name>
</gene>
<dbReference type="InterPro" id="IPR004170">
    <property type="entry name" value="WWE_dom"/>
</dbReference>
<dbReference type="Pfam" id="PF02825">
    <property type="entry name" value="WWE"/>
    <property type="match status" value="1"/>
</dbReference>
<evidence type="ECO:0000313" key="3">
    <source>
        <dbReference type="Proteomes" id="UP001221898"/>
    </source>
</evidence>
<sequence>MARPGSGVMVSVNGLGYPPQNLARVVVWEWLNEHGRWRPYSAAVCHHIENVLKGGARHGGAGTGGRAAGPLHHRPAVHAPVPPGHREAVELPSLAKLGFTSTSITKAWPVIPI</sequence>
<evidence type="ECO:0000313" key="2">
    <source>
        <dbReference type="EMBL" id="KAJ8414813.1"/>
    </source>
</evidence>
<dbReference type="InterPro" id="IPR037197">
    <property type="entry name" value="WWE_dom_sf"/>
</dbReference>
<organism evidence="2 3">
    <name type="scientific">Aldrovandia affinis</name>
    <dbReference type="NCBI Taxonomy" id="143900"/>
    <lineage>
        <taxon>Eukaryota</taxon>
        <taxon>Metazoa</taxon>
        <taxon>Chordata</taxon>
        <taxon>Craniata</taxon>
        <taxon>Vertebrata</taxon>
        <taxon>Euteleostomi</taxon>
        <taxon>Actinopterygii</taxon>
        <taxon>Neopterygii</taxon>
        <taxon>Teleostei</taxon>
        <taxon>Notacanthiformes</taxon>
        <taxon>Halosauridae</taxon>
        <taxon>Aldrovandia</taxon>
    </lineage>
</organism>
<dbReference type="AlphaFoldDB" id="A0AAD7T6D4"/>
<accession>A0AAD7T6D4</accession>
<keyword evidence="3" id="KW-1185">Reference proteome</keyword>
<dbReference type="Proteomes" id="UP001221898">
    <property type="component" value="Unassembled WGS sequence"/>
</dbReference>
<reference evidence="2" key="1">
    <citation type="journal article" date="2023" name="Science">
        <title>Genome structures resolve the early diversification of teleost fishes.</title>
        <authorList>
            <person name="Parey E."/>
            <person name="Louis A."/>
            <person name="Montfort J."/>
            <person name="Bouchez O."/>
            <person name="Roques C."/>
            <person name="Iampietro C."/>
            <person name="Lluch J."/>
            <person name="Castinel A."/>
            <person name="Donnadieu C."/>
            <person name="Desvignes T."/>
            <person name="Floi Bucao C."/>
            <person name="Jouanno E."/>
            <person name="Wen M."/>
            <person name="Mejri S."/>
            <person name="Dirks R."/>
            <person name="Jansen H."/>
            <person name="Henkel C."/>
            <person name="Chen W.J."/>
            <person name="Zahm M."/>
            <person name="Cabau C."/>
            <person name="Klopp C."/>
            <person name="Thompson A.W."/>
            <person name="Robinson-Rechavi M."/>
            <person name="Braasch I."/>
            <person name="Lecointre G."/>
            <person name="Bobe J."/>
            <person name="Postlethwait J.H."/>
            <person name="Berthelot C."/>
            <person name="Roest Crollius H."/>
            <person name="Guiguen Y."/>
        </authorList>
    </citation>
    <scope>NUCLEOTIDE SEQUENCE</scope>
    <source>
        <strain evidence="2">NC1722</strain>
    </source>
</reference>
<feature type="domain" description="WWE" evidence="1">
    <location>
        <begin position="14"/>
        <end position="112"/>
    </location>
</feature>
<comment type="caution">
    <text evidence="2">The sequence shown here is derived from an EMBL/GenBank/DDBJ whole genome shotgun (WGS) entry which is preliminary data.</text>
</comment>
<dbReference type="Gene3D" id="3.30.720.50">
    <property type="match status" value="1"/>
</dbReference>
<proteinExistence type="predicted"/>
<name>A0AAD7T6D4_9TELE</name>
<dbReference type="PROSITE" id="PS50918">
    <property type="entry name" value="WWE"/>
    <property type="match status" value="1"/>
</dbReference>
<dbReference type="SUPFAM" id="SSF117839">
    <property type="entry name" value="WWE domain"/>
    <property type="match status" value="1"/>
</dbReference>